<feature type="region of interest" description="Disordered" evidence="1">
    <location>
        <begin position="86"/>
        <end position="135"/>
    </location>
</feature>
<evidence type="ECO:0000313" key="3">
    <source>
        <dbReference type="EMBL" id="RYN70346.1"/>
    </source>
</evidence>
<evidence type="ECO:0000313" key="4">
    <source>
        <dbReference type="Proteomes" id="UP000291422"/>
    </source>
</evidence>
<dbReference type="Proteomes" id="UP000291422">
    <property type="component" value="Unassembled WGS sequence"/>
</dbReference>
<evidence type="ECO:0000256" key="1">
    <source>
        <dbReference type="SAM" id="MobiDB-lite"/>
    </source>
</evidence>
<dbReference type="AlphaFoldDB" id="A0A4Q4N3N3"/>
<proteinExistence type="predicted"/>
<reference evidence="4" key="1">
    <citation type="journal article" date="2019" name="bioRxiv">
        <title>Genomics, evolutionary history and diagnostics of the Alternaria alternata species group including apple and Asian pear pathotypes.</title>
        <authorList>
            <person name="Armitage A.D."/>
            <person name="Cockerton H.M."/>
            <person name="Sreenivasaprasad S."/>
            <person name="Woodhall J.W."/>
            <person name="Lane C.R."/>
            <person name="Harrison R.J."/>
            <person name="Clarkson J.P."/>
        </authorList>
    </citation>
    <scope>NUCLEOTIDE SEQUENCE [LARGE SCALE GENOMIC DNA]</scope>
    <source>
        <strain evidence="4">FERA 1177</strain>
    </source>
</reference>
<name>A0A4Q4N3N3_ALTAL</name>
<evidence type="ECO:0000256" key="2">
    <source>
        <dbReference type="SAM" id="SignalP"/>
    </source>
</evidence>
<feature type="signal peptide" evidence="2">
    <location>
        <begin position="1"/>
        <end position="16"/>
    </location>
</feature>
<gene>
    <name evidence="3" type="ORF">AA0117_g10558</name>
</gene>
<sequence length="229" mass="25660">MVILTALCATLTLLWAATLHAVSTNLVLRFEYGVHIGMHLEILHRAFLRERLEFLRVYLPVIGTWVGFRFWYWLSHWNDEVAPLDSDNGQAEAHPEEGIDEAEDSVINSVVRDDEADENNRRGEEGVDGSANGPGVFERWMNGDLNHEMLTENRSEASHNNEVEDIVIDADAEPQTLTVTVAAAVTVYIKVRVEAAGGNDDMMQNLLVKTGSRCRGKFLDESNGLWPIL</sequence>
<feature type="chain" id="PRO_5020792488" evidence="2">
    <location>
        <begin position="17"/>
        <end position="229"/>
    </location>
</feature>
<comment type="caution">
    <text evidence="3">The sequence shown here is derived from an EMBL/GenBank/DDBJ whole genome shotgun (WGS) entry which is preliminary data.</text>
</comment>
<keyword evidence="2" id="KW-0732">Signal</keyword>
<dbReference type="EMBL" id="PDXD01000041">
    <property type="protein sequence ID" value="RYN70346.1"/>
    <property type="molecule type" value="Genomic_DNA"/>
</dbReference>
<protein>
    <submittedName>
        <fullName evidence="3">Uncharacterized protein</fullName>
    </submittedName>
</protein>
<accession>A0A4Q4N3N3</accession>
<organism evidence="3 4">
    <name type="scientific">Alternaria alternata</name>
    <name type="common">Alternaria rot fungus</name>
    <name type="synonym">Torula alternata</name>
    <dbReference type="NCBI Taxonomy" id="5599"/>
    <lineage>
        <taxon>Eukaryota</taxon>
        <taxon>Fungi</taxon>
        <taxon>Dikarya</taxon>
        <taxon>Ascomycota</taxon>
        <taxon>Pezizomycotina</taxon>
        <taxon>Dothideomycetes</taxon>
        <taxon>Pleosporomycetidae</taxon>
        <taxon>Pleosporales</taxon>
        <taxon>Pleosporineae</taxon>
        <taxon>Pleosporaceae</taxon>
        <taxon>Alternaria</taxon>
        <taxon>Alternaria sect. Alternaria</taxon>
        <taxon>Alternaria alternata complex</taxon>
    </lineage>
</organism>